<sequence length="505" mass="54673">MTKLKNKIKEAVSSVLPITCIVFLLSITITPMPVGTMLLFACGAVMLIIGMGLFSLGADMSMMLMGEGIGTMLSTSKKRCLMVCITFVIGFIITIAEPDLTVLAHQVPGIPDNTLIWTVAAGVGFFLVMALLRILFHWNLKYLLMLFYALVFILAYFSMDTFMAVAFDSGGVTTGPITVPFLMALGIGMANVTQKHAEEESFGIVALCSIGPILAVLLLGILYEPQGATYTPFEMAYVETSKDVIRIFLTELPHYMWEVSKALLPILCFFLLFQLISSYFNKRAIIKILVGALYTFLGLILFLCGVNVGFMPAGYFIGTQIAALSYNWILIPIGVLIGFFIVKAEPAVHVLTRQVEDISSGTISTKAMLYSLSIGVGISLGIAMLRILSGISIMVFLIPGYLTAIILSFFVPNVFTGIAFDSGGVASGPMTATFLLPFAMGACEQLGGNVLLDAFGIVAMVAMTPLLTIQILGLVMTKHKKTAAGELQEDSIMEFEEVINERTEN</sequence>
<feature type="transmembrane region" description="Helical" evidence="1">
    <location>
        <begin position="202"/>
        <end position="223"/>
    </location>
</feature>
<accession>A0A099IA48</accession>
<reference evidence="3 5" key="2">
    <citation type="submission" date="2020-02" db="EMBL/GenBank/DDBJ databases">
        <authorList>
            <person name="Kociolek L.K."/>
            <person name="Ozer E.A."/>
        </authorList>
    </citation>
    <scope>NUCLEOTIDE SEQUENCE [LARGE SCALE GENOMIC DNA]</scope>
    <source>
        <strain evidence="3 5">ATCC 14501</strain>
    </source>
</reference>
<dbReference type="GeneID" id="61924318"/>
<dbReference type="Proteomes" id="UP000503330">
    <property type="component" value="Chromosome"/>
</dbReference>
<feature type="transmembrane region" description="Helical" evidence="1">
    <location>
        <begin position="454"/>
        <end position="475"/>
    </location>
</feature>
<dbReference type="EMBL" id="CP048838">
    <property type="protein sequence ID" value="QJA01319.1"/>
    <property type="molecule type" value="Genomic_DNA"/>
</dbReference>
<dbReference type="RefSeq" id="WP_002607112.1">
    <property type="nucleotide sequence ID" value="NZ_BAAACC010000012.1"/>
</dbReference>
<feature type="transmembrane region" description="Helical" evidence="1">
    <location>
        <begin position="38"/>
        <end position="58"/>
    </location>
</feature>
<dbReference type="Proteomes" id="UP000030008">
    <property type="component" value="Unassembled WGS sequence"/>
</dbReference>
<evidence type="ECO:0000313" key="2">
    <source>
        <dbReference type="EMBL" id="KGJ54431.1"/>
    </source>
</evidence>
<feature type="transmembrane region" description="Helical" evidence="1">
    <location>
        <begin position="12"/>
        <end position="32"/>
    </location>
</feature>
<evidence type="ECO:0000256" key="1">
    <source>
        <dbReference type="SAM" id="Phobius"/>
    </source>
</evidence>
<keyword evidence="1" id="KW-0472">Membrane</keyword>
<dbReference type="Pfam" id="PF07556">
    <property type="entry name" value="DUF1538"/>
    <property type="match status" value="2"/>
</dbReference>
<evidence type="ECO:0000313" key="5">
    <source>
        <dbReference type="Proteomes" id="UP000503330"/>
    </source>
</evidence>
<dbReference type="InterPro" id="IPR011435">
    <property type="entry name" value="UmpAB"/>
</dbReference>
<feature type="transmembrane region" description="Helical" evidence="1">
    <location>
        <begin position="142"/>
        <end position="159"/>
    </location>
</feature>
<reference evidence="2 4" key="1">
    <citation type="submission" date="2014-08" db="EMBL/GenBank/DDBJ databases">
        <title>Clostridium innocuum, an unnegligible vancomycin-resistant pathogen causing extra-intestinal infections.</title>
        <authorList>
            <person name="Feng Y."/>
            <person name="Chiu C.-H."/>
        </authorList>
    </citation>
    <scope>NUCLEOTIDE SEQUENCE [LARGE SCALE GENOMIC DNA]</scope>
    <source>
        <strain evidence="2 4">AN88</strain>
    </source>
</reference>
<keyword evidence="1" id="KW-0812">Transmembrane</keyword>
<feature type="transmembrane region" description="Helical" evidence="1">
    <location>
        <begin position="79"/>
        <end position="96"/>
    </location>
</feature>
<feature type="transmembrane region" description="Helical" evidence="1">
    <location>
        <begin position="323"/>
        <end position="342"/>
    </location>
</feature>
<feature type="transmembrane region" description="Helical" evidence="1">
    <location>
        <begin position="363"/>
        <end position="385"/>
    </location>
</feature>
<feature type="transmembrane region" description="Helical" evidence="1">
    <location>
        <begin position="262"/>
        <end position="280"/>
    </location>
</feature>
<feature type="transmembrane region" description="Helical" evidence="1">
    <location>
        <begin position="423"/>
        <end position="442"/>
    </location>
</feature>
<dbReference type="AlphaFoldDB" id="A0A099IA48"/>
<organism evidence="2 4">
    <name type="scientific">Clostridium innocuum</name>
    <dbReference type="NCBI Taxonomy" id="1522"/>
    <lineage>
        <taxon>Bacteria</taxon>
        <taxon>Bacillati</taxon>
        <taxon>Bacillota</taxon>
        <taxon>Clostridia</taxon>
        <taxon>Eubacteriales</taxon>
        <taxon>Clostridiaceae</taxon>
        <taxon>Clostridium</taxon>
    </lineage>
</organism>
<gene>
    <name evidence="2" type="ORF">CIAN88_03585</name>
    <name evidence="3" type="ORF">G4D54_02235</name>
</gene>
<feature type="transmembrane region" description="Helical" evidence="1">
    <location>
        <begin position="391"/>
        <end position="411"/>
    </location>
</feature>
<dbReference type="EMBL" id="JQIF01000016">
    <property type="protein sequence ID" value="KGJ54431.1"/>
    <property type="molecule type" value="Genomic_DNA"/>
</dbReference>
<feature type="transmembrane region" description="Helical" evidence="1">
    <location>
        <begin position="116"/>
        <end position="135"/>
    </location>
</feature>
<evidence type="ECO:0000313" key="4">
    <source>
        <dbReference type="Proteomes" id="UP000030008"/>
    </source>
</evidence>
<feature type="transmembrane region" description="Helical" evidence="1">
    <location>
        <begin position="292"/>
        <end position="317"/>
    </location>
</feature>
<evidence type="ECO:0000313" key="3">
    <source>
        <dbReference type="EMBL" id="QJA01319.1"/>
    </source>
</evidence>
<feature type="transmembrane region" description="Helical" evidence="1">
    <location>
        <begin position="171"/>
        <end position="190"/>
    </location>
</feature>
<name>A0A099IA48_CLOIN</name>
<protein>
    <submittedName>
        <fullName evidence="3">DUF1538 domain-containing protein</fullName>
    </submittedName>
    <submittedName>
        <fullName evidence="2">Membrane protein</fullName>
    </submittedName>
</protein>
<proteinExistence type="predicted"/>
<keyword evidence="1" id="KW-1133">Transmembrane helix</keyword>